<dbReference type="AlphaFoldDB" id="A0A6J4TQL2"/>
<protein>
    <submittedName>
        <fullName evidence="1">Uncharacterized protein</fullName>
    </submittedName>
</protein>
<dbReference type="EMBL" id="CADCVN010001346">
    <property type="protein sequence ID" value="CAA9529214.1"/>
    <property type="molecule type" value="Genomic_DNA"/>
</dbReference>
<feature type="non-terminal residue" evidence="1">
    <location>
        <position position="40"/>
    </location>
</feature>
<accession>A0A6J4TQL2</accession>
<evidence type="ECO:0000313" key="1">
    <source>
        <dbReference type="EMBL" id="CAA9529214.1"/>
    </source>
</evidence>
<proteinExistence type="predicted"/>
<name>A0A6J4TQL2_9BACT</name>
<sequence>MLKIPNGFYRASKDSTKEIEYFQQALAIAQKSQNRQLELL</sequence>
<gene>
    <name evidence="1" type="ORF">AVDCRST_MAG96-3441</name>
</gene>
<organism evidence="1">
    <name type="scientific">uncultured Segetibacter sp</name>
    <dbReference type="NCBI Taxonomy" id="481133"/>
    <lineage>
        <taxon>Bacteria</taxon>
        <taxon>Pseudomonadati</taxon>
        <taxon>Bacteroidota</taxon>
        <taxon>Chitinophagia</taxon>
        <taxon>Chitinophagales</taxon>
        <taxon>Chitinophagaceae</taxon>
        <taxon>Segetibacter</taxon>
        <taxon>environmental samples</taxon>
    </lineage>
</organism>
<reference evidence="1" key="1">
    <citation type="submission" date="2020-02" db="EMBL/GenBank/DDBJ databases">
        <authorList>
            <person name="Meier V. D."/>
        </authorList>
    </citation>
    <scope>NUCLEOTIDE SEQUENCE</scope>
    <source>
        <strain evidence="1">AVDCRST_MAG96</strain>
    </source>
</reference>